<keyword evidence="5" id="KW-1185">Reference proteome</keyword>
<comment type="caution">
    <text evidence="4">The sequence shown here is derived from an EMBL/GenBank/DDBJ whole genome shotgun (WGS) entry which is preliminary data.</text>
</comment>
<gene>
    <name evidence="4" type="ORF">KQ657_000470</name>
</gene>
<dbReference type="GeneID" id="66113844"/>
<dbReference type="EMBL" id="JAHMUF010000010">
    <property type="protein sequence ID" value="KAG7193778.1"/>
    <property type="molecule type" value="Genomic_DNA"/>
</dbReference>
<dbReference type="AlphaFoldDB" id="A0A9P7VAE1"/>
<dbReference type="PANTHER" id="PTHR31904">
    <property type="entry name" value="BYPASS OF STOP CODON PROTEIN 5-RELATED"/>
    <property type="match status" value="1"/>
</dbReference>
<protein>
    <recommendedName>
        <fullName evidence="6">Bul1 N-terminal domain-containing protein</fullName>
    </recommendedName>
</protein>
<sequence length="741" mass="84591">MNGPLSPHDPPNYDAPYSTSSNGTSRTNVSEVDGYTSTVGSRSLTHMLSAIDSGDDVVADQRTQSWEETLLNNVHKLENLTFTSNEMSNAVHQSVYFTKEIGEIGVEPTIFDPSKCEYAPGEYLNGFVLLENTLDVPIPFDMYYVLFEGNYIFGNPKENPSNPIRYERFLEMYDLSASYNMVHVTRLASEVPDHLICDGLYDERDNTYLTLSNRLDRSMFGNIRMLLPGRKYKRFFNFKIPERLLDSECQRHSLSTHIELPPTVGKCHIDSAKKEFELKEFAPKNVSVSYSVMTRFIGKRSLYEANYASKSSNRSKLVSDKGDEFIILKETNDAIRIVPKHIPQKELYLQMKSKEQDLMVQNLKNRLEERINAGNRLLEAIKADDFNESIAITKETESADLLLAKLLQQYRESRLNDDDDPNSLKFYKVEIPIIAKKQAKKALLSNFMHKSTLETTMGVFGLNTPASTYRIPYIPSKPFRTQMAPIELEKLKKFWKVVVPIELQFKNNSKSSDFKGPRIKFIKATLVVTTLKSQKYPIALEFKHDLIFNQKQYPPNSDVHAAKFGSKDPDTFEANLKNSFREISLKLYKCLKTLPEENFQVCRSLTDDIKLICHIEDETVELPINQLSLANEAGVVKCFNSAQSSIEACKAIEQMEWKKKNADESSSSSTYHKQLEVSLNLDTANILGTRLQEGFSTTEEFTLIPGFQNCYMSRFYAIKLMLITVDDQIISVKVPLSIERS</sequence>
<organism evidence="4 5">
    <name type="scientific">Scheffersomyces spartinae</name>
    <dbReference type="NCBI Taxonomy" id="45513"/>
    <lineage>
        <taxon>Eukaryota</taxon>
        <taxon>Fungi</taxon>
        <taxon>Dikarya</taxon>
        <taxon>Ascomycota</taxon>
        <taxon>Saccharomycotina</taxon>
        <taxon>Pichiomycetes</taxon>
        <taxon>Debaryomycetaceae</taxon>
        <taxon>Scheffersomyces</taxon>
    </lineage>
</organism>
<feature type="region of interest" description="Disordered" evidence="1">
    <location>
        <begin position="1"/>
        <end position="36"/>
    </location>
</feature>
<dbReference type="Proteomes" id="UP000790833">
    <property type="component" value="Unassembled WGS sequence"/>
</dbReference>
<evidence type="ECO:0000259" key="2">
    <source>
        <dbReference type="Pfam" id="PF04425"/>
    </source>
</evidence>
<feature type="compositionally biased region" description="Polar residues" evidence="1">
    <location>
        <begin position="17"/>
        <end position="36"/>
    </location>
</feature>
<reference evidence="4" key="1">
    <citation type="submission" date="2021-03" db="EMBL/GenBank/DDBJ databases">
        <authorList>
            <person name="Palmer J.M."/>
        </authorList>
    </citation>
    <scope>NUCLEOTIDE SEQUENCE</scope>
    <source>
        <strain evidence="4">ARV_011</strain>
    </source>
</reference>
<proteinExistence type="predicted"/>
<dbReference type="Pfam" id="PF04425">
    <property type="entry name" value="Bul1_N"/>
    <property type="match status" value="1"/>
</dbReference>
<dbReference type="InterPro" id="IPR022794">
    <property type="entry name" value="Bul1_C"/>
</dbReference>
<dbReference type="RefSeq" id="XP_043049326.1">
    <property type="nucleotide sequence ID" value="XM_043191314.1"/>
</dbReference>
<evidence type="ECO:0008006" key="6">
    <source>
        <dbReference type="Google" id="ProtNLM"/>
    </source>
</evidence>
<evidence type="ECO:0000259" key="3">
    <source>
        <dbReference type="Pfam" id="PF04426"/>
    </source>
</evidence>
<feature type="domain" description="Bul1 C-terminal" evidence="3">
    <location>
        <begin position="499"/>
        <end position="740"/>
    </location>
</feature>
<dbReference type="OrthoDB" id="4007955at2759"/>
<evidence type="ECO:0000313" key="5">
    <source>
        <dbReference type="Proteomes" id="UP000790833"/>
    </source>
</evidence>
<accession>A0A9P7VAE1</accession>
<name>A0A9P7VAE1_9ASCO</name>
<dbReference type="InterPro" id="IPR039634">
    <property type="entry name" value="Bul1-like"/>
</dbReference>
<dbReference type="Pfam" id="PF04426">
    <property type="entry name" value="Bul1_C"/>
    <property type="match status" value="1"/>
</dbReference>
<feature type="domain" description="Bul1 N-terminal" evidence="2">
    <location>
        <begin position="24"/>
        <end position="395"/>
    </location>
</feature>
<dbReference type="PANTHER" id="PTHR31904:SF1">
    <property type="entry name" value="BYPASS OF STOP CODON PROTEIN 5-RELATED"/>
    <property type="match status" value="1"/>
</dbReference>
<evidence type="ECO:0000313" key="4">
    <source>
        <dbReference type="EMBL" id="KAG7193778.1"/>
    </source>
</evidence>
<evidence type="ECO:0000256" key="1">
    <source>
        <dbReference type="SAM" id="MobiDB-lite"/>
    </source>
</evidence>
<dbReference type="InterPro" id="IPR007519">
    <property type="entry name" value="Bul1_N"/>
</dbReference>